<comment type="caution">
    <text evidence="2">The sequence shown here is derived from an EMBL/GenBank/DDBJ whole genome shotgun (WGS) entry which is preliminary data.</text>
</comment>
<name>A0AAV5GGD8_9BASI</name>
<dbReference type="Proteomes" id="UP001342314">
    <property type="component" value="Unassembled WGS sequence"/>
</dbReference>
<reference evidence="2 3" key="1">
    <citation type="submission" date="2021-12" db="EMBL/GenBank/DDBJ databases">
        <title>High titer production of polyol ester of fatty acids by Rhodotorula paludigena BS15 towards product separation-free biomass refinery.</title>
        <authorList>
            <person name="Mano J."/>
            <person name="Ono H."/>
            <person name="Tanaka T."/>
            <person name="Naito K."/>
            <person name="Sushida H."/>
            <person name="Ike M."/>
            <person name="Tokuyasu K."/>
            <person name="Kitaoka M."/>
        </authorList>
    </citation>
    <scope>NUCLEOTIDE SEQUENCE [LARGE SCALE GENOMIC DNA]</scope>
    <source>
        <strain evidence="2 3">BS15</strain>
    </source>
</reference>
<evidence type="ECO:0000313" key="2">
    <source>
        <dbReference type="EMBL" id="GJN89634.1"/>
    </source>
</evidence>
<evidence type="ECO:0000313" key="3">
    <source>
        <dbReference type="Proteomes" id="UP001342314"/>
    </source>
</evidence>
<dbReference type="AlphaFoldDB" id="A0AAV5GGD8"/>
<sequence length="265" mass="29407">MPPPRLPLDVVSLVFERLGDELSEAECRAEGTRLCLVCREWLNEARKLAMRQLTIDFAEDFNQHLALTKLPHLLALVKALTIIYVECQVPEEQQNSTMTSFQTDLTRLLITASINAYSTLTPWLSQCGSLEKFHVQLEPETAEIDLVHVMRPLAGLTRLKKVTVAISRQTAAPVAQFGPLVSNLPPALSLLVVRGFELDLDSVGHALLSPEDVDGGHAQNRADEAAPKPTSASIIFDDGKGYHHFVRLPGSEQWLHRDVHRAVKV</sequence>
<proteinExistence type="predicted"/>
<protein>
    <recommendedName>
        <fullName evidence="4">F-box domain-containing protein</fullName>
    </recommendedName>
</protein>
<evidence type="ECO:0000256" key="1">
    <source>
        <dbReference type="SAM" id="MobiDB-lite"/>
    </source>
</evidence>
<organism evidence="2 3">
    <name type="scientific">Rhodotorula paludigena</name>
    <dbReference type="NCBI Taxonomy" id="86838"/>
    <lineage>
        <taxon>Eukaryota</taxon>
        <taxon>Fungi</taxon>
        <taxon>Dikarya</taxon>
        <taxon>Basidiomycota</taxon>
        <taxon>Pucciniomycotina</taxon>
        <taxon>Microbotryomycetes</taxon>
        <taxon>Sporidiobolales</taxon>
        <taxon>Sporidiobolaceae</taxon>
        <taxon>Rhodotorula</taxon>
    </lineage>
</organism>
<evidence type="ECO:0008006" key="4">
    <source>
        <dbReference type="Google" id="ProtNLM"/>
    </source>
</evidence>
<gene>
    <name evidence="2" type="ORF">Rhopal_002621-T1</name>
</gene>
<keyword evidence="3" id="KW-1185">Reference proteome</keyword>
<feature type="region of interest" description="Disordered" evidence="1">
    <location>
        <begin position="211"/>
        <end position="230"/>
    </location>
</feature>
<dbReference type="EMBL" id="BQKY01000005">
    <property type="protein sequence ID" value="GJN89634.1"/>
    <property type="molecule type" value="Genomic_DNA"/>
</dbReference>
<accession>A0AAV5GGD8</accession>